<dbReference type="RefSeq" id="WP_213515732.1">
    <property type="nucleotide sequence ID" value="NZ_BOSE01000004.1"/>
</dbReference>
<feature type="chain" id="PRO_5037297320" description="Alpha-galactosidase NEW3 domain-containing protein" evidence="2">
    <location>
        <begin position="32"/>
        <end position="385"/>
    </location>
</feature>
<evidence type="ECO:0000259" key="3">
    <source>
        <dbReference type="Pfam" id="PF10633"/>
    </source>
</evidence>
<dbReference type="Pfam" id="PF10633">
    <property type="entry name" value="NPCBM_assoc"/>
    <property type="match status" value="2"/>
</dbReference>
<keyword evidence="2" id="KW-0732">Signal</keyword>
<accession>A0A920CZF9</accession>
<dbReference type="EMBL" id="BOSE01000004">
    <property type="protein sequence ID" value="GIP16974.1"/>
    <property type="molecule type" value="Genomic_DNA"/>
</dbReference>
<evidence type="ECO:0000313" key="5">
    <source>
        <dbReference type="Proteomes" id="UP000683139"/>
    </source>
</evidence>
<dbReference type="AlphaFoldDB" id="A0A920CZF9"/>
<protein>
    <recommendedName>
        <fullName evidence="3">Alpha-galactosidase NEW3 domain-containing protein</fullName>
    </recommendedName>
</protein>
<evidence type="ECO:0000313" key="4">
    <source>
        <dbReference type="EMBL" id="GIP16974.1"/>
    </source>
</evidence>
<dbReference type="PANTHER" id="PTHR39198:SF1">
    <property type="entry name" value="ALPHA-GALACTOSIDASE NEW3 DOMAIN-CONTAINING PROTEIN"/>
    <property type="match status" value="1"/>
</dbReference>
<gene>
    <name evidence="4" type="ORF">J40TS1_26160</name>
</gene>
<feature type="transmembrane region" description="Helical" evidence="1">
    <location>
        <begin position="359"/>
        <end position="379"/>
    </location>
</feature>
<sequence length="385" mass="41398">MLKACRRAFMLALSIALLWTGFAFSPGTAKAATNLELYTPYRQLTAAPGESITYSIELINHTSSTQLANIGFTTNHKDWVYDLTTGGKNVQQVAVKAGEAQSLNLRLDVPLQIDAGQYQFKVTAGDASLDLTVVVAEKGTFNSNFEIEQENMEGYAGSDFTFSATLRNHTAEEQTYALAASPASGWEVRFQSNSNYVSSVTLEPNASQTISVQVTAPEGVAAGDYQIPITAYNNATKAEAQIEVSIIGSYNLSLKTSDERLNTSIRAGGNSTIELIVENTGTAALENISVSSVTPTNWQVQFEPKTIASLEPGKTATVQAIITSSEDALPGDYAMSVSARTDQKSADASIRVTVKSSVLWGWIGVAIIVAVLLGIYSLFRRYGRR</sequence>
<feature type="domain" description="Alpha-galactosidase NEW3" evidence="3">
    <location>
        <begin position="266"/>
        <end position="340"/>
    </location>
</feature>
<reference evidence="4" key="1">
    <citation type="submission" date="2021-03" db="EMBL/GenBank/DDBJ databases">
        <title>Antimicrobial resistance genes in bacteria isolated from Japanese honey, and their potential for conferring macrolide and lincosamide resistance in the American foulbrood pathogen Paenibacillus larvae.</title>
        <authorList>
            <person name="Okamoto M."/>
            <person name="Kumagai M."/>
            <person name="Kanamori H."/>
            <person name="Takamatsu D."/>
        </authorList>
    </citation>
    <scope>NUCLEOTIDE SEQUENCE</scope>
    <source>
        <strain evidence="4">J40TS1</strain>
    </source>
</reference>
<dbReference type="PANTHER" id="PTHR39198">
    <property type="entry name" value="HYPOTHETICAL MEMBRANE PROTEIN, CONSERVED"/>
    <property type="match status" value="1"/>
</dbReference>
<keyword evidence="1" id="KW-0812">Transmembrane</keyword>
<dbReference type="InterPro" id="IPR013783">
    <property type="entry name" value="Ig-like_fold"/>
</dbReference>
<feature type="signal peptide" evidence="2">
    <location>
        <begin position="1"/>
        <end position="31"/>
    </location>
</feature>
<keyword evidence="5" id="KW-1185">Reference proteome</keyword>
<proteinExistence type="predicted"/>
<dbReference type="Proteomes" id="UP000683139">
    <property type="component" value="Unassembled WGS sequence"/>
</dbReference>
<evidence type="ECO:0000256" key="1">
    <source>
        <dbReference type="SAM" id="Phobius"/>
    </source>
</evidence>
<keyword evidence="1" id="KW-1133">Transmembrane helix</keyword>
<name>A0A920CZF9_9BACL</name>
<dbReference type="InterPro" id="IPR018905">
    <property type="entry name" value="A-galactase_NEW3"/>
</dbReference>
<keyword evidence="1" id="KW-0472">Membrane</keyword>
<feature type="domain" description="Alpha-galactosidase NEW3" evidence="3">
    <location>
        <begin position="156"/>
        <end position="231"/>
    </location>
</feature>
<dbReference type="Gene3D" id="2.60.40.10">
    <property type="entry name" value="Immunoglobulins"/>
    <property type="match status" value="2"/>
</dbReference>
<organism evidence="4 5">
    <name type="scientific">Paenibacillus montaniterrae</name>
    <dbReference type="NCBI Taxonomy" id="429341"/>
    <lineage>
        <taxon>Bacteria</taxon>
        <taxon>Bacillati</taxon>
        <taxon>Bacillota</taxon>
        <taxon>Bacilli</taxon>
        <taxon>Bacillales</taxon>
        <taxon>Paenibacillaceae</taxon>
        <taxon>Paenibacillus</taxon>
    </lineage>
</organism>
<comment type="caution">
    <text evidence="4">The sequence shown here is derived from an EMBL/GenBank/DDBJ whole genome shotgun (WGS) entry which is preliminary data.</text>
</comment>
<evidence type="ECO:0000256" key="2">
    <source>
        <dbReference type="SAM" id="SignalP"/>
    </source>
</evidence>